<evidence type="ECO:0000256" key="1">
    <source>
        <dbReference type="SAM" id="MobiDB-lite"/>
    </source>
</evidence>
<dbReference type="SUPFAM" id="SSF57783">
    <property type="entry name" value="Zinc beta-ribbon"/>
    <property type="match status" value="1"/>
</dbReference>
<geneLocation type="plasmid" evidence="4">
    <name>pzkmb2</name>
</geneLocation>
<dbReference type="EMBL" id="PZJG01000031">
    <property type="protein sequence ID" value="RAK47676.1"/>
    <property type="molecule type" value="Genomic_DNA"/>
</dbReference>
<organism evidence="3 4">
    <name type="scientific">Macrococcoides bohemicum</name>
    <dbReference type="NCBI Taxonomy" id="1903056"/>
    <lineage>
        <taxon>Bacteria</taxon>
        <taxon>Bacillati</taxon>
        <taxon>Bacillota</taxon>
        <taxon>Bacilli</taxon>
        <taxon>Bacillales</taxon>
        <taxon>Staphylococcaceae</taxon>
        <taxon>Macrococcoides</taxon>
    </lineage>
</organism>
<dbReference type="AlphaFoldDB" id="A0A328A021"/>
<evidence type="ECO:0000313" key="3">
    <source>
        <dbReference type="EMBL" id="RAK47676.1"/>
    </source>
</evidence>
<keyword evidence="3" id="KW-0614">Plasmid</keyword>
<proteinExistence type="predicted"/>
<dbReference type="Pfam" id="PF13154">
    <property type="entry name" value="DUF3991"/>
    <property type="match status" value="1"/>
</dbReference>
<accession>A0A328A021</accession>
<dbReference type="CDD" id="cd01029">
    <property type="entry name" value="TOPRIM_primases"/>
    <property type="match status" value="1"/>
</dbReference>
<dbReference type="OrthoDB" id="9803716at2"/>
<feature type="region of interest" description="Disordered" evidence="1">
    <location>
        <begin position="434"/>
        <end position="453"/>
    </location>
</feature>
<dbReference type="Pfam" id="PF13155">
    <property type="entry name" value="Toprim_2"/>
    <property type="match status" value="1"/>
</dbReference>
<dbReference type="SUPFAM" id="SSF56731">
    <property type="entry name" value="DNA primase core"/>
    <property type="match status" value="1"/>
</dbReference>
<dbReference type="Gene3D" id="3.40.1360.10">
    <property type="match status" value="1"/>
</dbReference>
<protein>
    <recommendedName>
        <fullName evidence="2">DUF3991 domain-containing protein</fullName>
    </recommendedName>
</protein>
<dbReference type="RefSeq" id="WP_111744475.1">
    <property type="nucleotide sequence ID" value="NZ_CM009973.1"/>
</dbReference>
<name>A0A328A021_9STAP</name>
<comment type="caution">
    <text evidence="3">The sequence shown here is derived from an EMBL/GenBank/DDBJ whole genome shotgun (WGS) entry which is preliminary data.</text>
</comment>
<evidence type="ECO:0000313" key="4">
    <source>
        <dbReference type="Proteomes" id="UP000249579"/>
    </source>
</evidence>
<dbReference type="InterPro" id="IPR034154">
    <property type="entry name" value="TOPRIM_DnaG/twinkle"/>
</dbReference>
<evidence type="ECO:0000259" key="2">
    <source>
        <dbReference type="Pfam" id="PF13154"/>
    </source>
</evidence>
<dbReference type="Proteomes" id="UP000249579">
    <property type="component" value="Plasmid pZKMB2"/>
</dbReference>
<reference evidence="3 4" key="1">
    <citation type="journal article" date="2018" name="Front. Microbiol.">
        <title>Description and Comparative Genomics of Macrococcus caseolyticus subsp. hominis subsp. nov., Macrococcus goetzii sp. nov., Macrococcus epidermidis sp. nov., and Macrococcus bohemicus sp. nov., Novel Macrococci From Human Clinical Material With Virulence Potential and Suspected Uptake of Foreign DNA by Natural Transformation.</title>
        <authorList>
            <person name="Maslanova I."/>
            <person name="Wertheimer Z."/>
            <person name="Sedlacek I."/>
            <person name="Svec P."/>
            <person name="Indrakova A."/>
            <person name="Kovarovic V."/>
            <person name="Schumann P."/>
            <person name="Sproer C."/>
            <person name="Kralova S."/>
            <person name="Sedo O."/>
            <person name="Kristofova L."/>
            <person name="Vrbovska V."/>
            <person name="Fuzik T."/>
            <person name="Petras P."/>
            <person name="Zdrahal Z."/>
            <person name="Ruzickova V."/>
            <person name="Doskar J."/>
            <person name="Pantucek R."/>
        </authorList>
    </citation>
    <scope>NUCLEOTIDE SEQUENCE [LARGE SCALE GENOMIC DNA]</scope>
    <source>
        <strain evidence="3 4">03/115</strain>
        <plasmid evidence="3">pZKMB2</plasmid>
    </source>
</reference>
<feature type="domain" description="DUF3991" evidence="2">
    <location>
        <begin position="143"/>
        <end position="227"/>
    </location>
</feature>
<sequence>MEKSTDKKNYSVKNRALPPELIKKANEMNILDYLDKKGILVQSIGKGQYQLVDHDSFKINADPTSEDYNKMNWYSRGEGAYGPIGFAKLYYGMNFREAVKDVTETIDEMIESVKPIEKIVRNEKPYEYDPTYITKDTSKIEDYLVNERKINPDLVEALIDKGMIRQTSKKISNDNGKEIEVNNLAFMWNRHGKIIGHDERGIVEGSHFKKIASGVPENRGFSVTFGKPESIFVFESNIDALSYASMYKPKNSRFISLNGADKPKTMYQAIKDIVDDTKEPPKNIVLCLDNDRTGREATNKLCVPLQLGEKEIDFYISQPPRFEKEKVYEKNSINELFKTIDNNDTKENNLKIKNDRLEIQEEVTGWHIYDKNLDKSYKIDDDKGNRNRLRKLFENETFEVDYISTTKDWNEVLKYVKENNISLERPLIKPRFVERDTEKNTEKIQQKNNEMER</sequence>
<gene>
    <name evidence="3" type="ORF">BHX94_12535</name>
</gene>
<dbReference type="InterPro" id="IPR025054">
    <property type="entry name" value="DUF3991"/>
</dbReference>